<dbReference type="InterPro" id="IPR038762">
    <property type="entry name" value="ABM_predict"/>
</dbReference>
<dbReference type="GO" id="GO:0004497">
    <property type="term" value="F:monooxygenase activity"/>
    <property type="evidence" value="ECO:0007669"/>
    <property type="project" value="UniProtKB-KW"/>
</dbReference>
<dbReference type="SUPFAM" id="SSF54909">
    <property type="entry name" value="Dimeric alpha+beta barrel"/>
    <property type="match status" value="1"/>
</dbReference>
<feature type="transmembrane region" description="Helical" evidence="1">
    <location>
        <begin position="121"/>
        <end position="139"/>
    </location>
</feature>
<dbReference type="PANTHER" id="PTHR40057:SF1">
    <property type="entry name" value="SLR1162 PROTEIN"/>
    <property type="match status" value="1"/>
</dbReference>
<gene>
    <name evidence="3" type="ORF">AYR66_02480</name>
</gene>
<protein>
    <submittedName>
        <fullName evidence="3">Antibiotic biosynthesis monooxygenase</fullName>
    </submittedName>
</protein>
<proteinExistence type="predicted"/>
<reference evidence="3 4" key="1">
    <citation type="submission" date="2016-02" db="EMBL/GenBank/DDBJ databases">
        <authorList>
            <person name="Wen L."/>
            <person name="He K."/>
            <person name="Yang H."/>
        </authorList>
    </citation>
    <scope>NUCLEOTIDE SEQUENCE [LARGE SCALE GENOMIC DNA]</scope>
    <source>
        <strain evidence="3 4">TSA40</strain>
    </source>
</reference>
<keyword evidence="1" id="KW-0812">Transmembrane</keyword>
<dbReference type="AlphaFoldDB" id="A0A254T6G8"/>
<dbReference type="Pfam" id="PF03992">
    <property type="entry name" value="ABM"/>
    <property type="match status" value="1"/>
</dbReference>
<keyword evidence="1" id="KW-1133">Transmembrane helix</keyword>
<keyword evidence="3" id="KW-0503">Monooxygenase</keyword>
<dbReference type="Proteomes" id="UP000197535">
    <property type="component" value="Unassembled WGS sequence"/>
</dbReference>
<accession>A0A254T6G8</accession>
<name>A0A254T6G8_9BURK</name>
<dbReference type="Gene3D" id="3.30.70.100">
    <property type="match status" value="1"/>
</dbReference>
<sequence>MDSRDDNVASLVIRHEVQAKDKNDYEQWLRKIASEAQRFTGHMGVNIIRPHDASGHYTIVLRFDSSQNLESWLESETRKRFIDEIRPTLVKEEELDIHTGLEYWFTPPATRRLQARPSKQFLITLSAIFPLTVVVPWVFKPVFAYVPLLGRPIISNFILAVVIVYLMVYVIMPRYTRLVAKWLFD</sequence>
<dbReference type="InterPro" id="IPR007138">
    <property type="entry name" value="ABM_dom"/>
</dbReference>
<dbReference type="PANTHER" id="PTHR40057">
    <property type="entry name" value="SLR1162 PROTEIN"/>
    <property type="match status" value="1"/>
</dbReference>
<evidence type="ECO:0000313" key="3">
    <source>
        <dbReference type="EMBL" id="OWW18246.1"/>
    </source>
</evidence>
<feature type="transmembrane region" description="Helical" evidence="1">
    <location>
        <begin position="151"/>
        <end position="172"/>
    </location>
</feature>
<keyword evidence="4" id="KW-1185">Reference proteome</keyword>
<evidence type="ECO:0000259" key="2">
    <source>
        <dbReference type="Pfam" id="PF03992"/>
    </source>
</evidence>
<evidence type="ECO:0000256" key="1">
    <source>
        <dbReference type="SAM" id="Phobius"/>
    </source>
</evidence>
<dbReference type="OrthoDB" id="1494254at2"/>
<keyword evidence="3" id="KW-0560">Oxidoreductase</keyword>
<organism evidence="3 4">
    <name type="scientific">Noviherbaspirillum denitrificans</name>
    <dbReference type="NCBI Taxonomy" id="1968433"/>
    <lineage>
        <taxon>Bacteria</taxon>
        <taxon>Pseudomonadati</taxon>
        <taxon>Pseudomonadota</taxon>
        <taxon>Betaproteobacteria</taxon>
        <taxon>Burkholderiales</taxon>
        <taxon>Oxalobacteraceae</taxon>
        <taxon>Noviherbaspirillum</taxon>
    </lineage>
</organism>
<dbReference type="RefSeq" id="WP_088710610.1">
    <property type="nucleotide sequence ID" value="NZ_LSTO01000015.1"/>
</dbReference>
<comment type="caution">
    <text evidence="3">The sequence shown here is derived from an EMBL/GenBank/DDBJ whole genome shotgun (WGS) entry which is preliminary data.</text>
</comment>
<keyword evidence="1" id="KW-0472">Membrane</keyword>
<evidence type="ECO:0000313" key="4">
    <source>
        <dbReference type="Proteomes" id="UP000197535"/>
    </source>
</evidence>
<dbReference type="InterPro" id="IPR011008">
    <property type="entry name" value="Dimeric_a/b-barrel"/>
</dbReference>
<feature type="domain" description="ABM" evidence="2">
    <location>
        <begin position="11"/>
        <end position="83"/>
    </location>
</feature>
<dbReference type="EMBL" id="LSTO01000015">
    <property type="protein sequence ID" value="OWW18246.1"/>
    <property type="molecule type" value="Genomic_DNA"/>
</dbReference>